<dbReference type="GO" id="GO:0022857">
    <property type="term" value="F:transmembrane transporter activity"/>
    <property type="evidence" value="ECO:0007669"/>
    <property type="project" value="TreeGrafter"/>
</dbReference>
<dbReference type="RefSeq" id="WP_166197984.1">
    <property type="nucleotide sequence ID" value="NZ_JAAOIV010000012.1"/>
</dbReference>
<reference evidence="5" key="1">
    <citation type="submission" date="2020-03" db="EMBL/GenBank/DDBJ databases">
        <title>Draft sequencing of Calidifontibacter sp. DB0510.</title>
        <authorList>
            <person name="Kim D.-U."/>
        </authorList>
    </citation>
    <scope>NUCLEOTIDE SEQUENCE</scope>
    <source>
        <strain evidence="5">DB0510</strain>
    </source>
</reference>
<proteinExistence type="predicted"/>
<name>A0A967EB95_9MICO</name>
<accession>A0A967EB95</accession>
<dbReference type="SMART" id="SM00382">
    <property type="entry name" value="AAA"/>
    <property type="match status" value="1"/>
</dbReference>
<dbReference type="Gene3D" id="3.40.50.300">
    <property type="entry name" value="P-loop containing nucleotide triphosphate hydrolases"/>
    <property type="match status" value="1"/>
</dbReference>
<protein>
    <submittedName>
        <fullName evidence="5">ABC transporter ATP-binding protein</fullName>
    </submittedName>
</protein>
<feature type="domain" description="ABC transporter" evidence="4">
    <location>
        <begin position="22"/>
        <end position="243"/>
    </location>
</feature>
<dbReference type="GO" id="GO:0005886">
    <property type="term" value="C:plasma membrane"/>
    <property type="evidence" value="ECO:0007669"/>
    <property type="project" value="TreeGrafter"/>
</dbReference>
<dbReference type="EMBL" id="JAAOIV010000012">
    <property type="protein sequence ID" value="NHN57075.1"/>
    <property type="molecule type" value="Genomic_DNA"/>
</dbReference>
<evidence type="ECO:0000256" key="3">
    <source>
        <dbReference type="ARBA" id="ARBA00022840"/>
    </source>
</evidence>
<keyword evidence="6" id="KW-1185">Reference proteome</keyword>
<dbReference type="PANTHER" id="PTHR24220">
    <property type="entry name" value="IMPORT ATP-BINDING PROTEIN"/>
    <property type="match status" value="1"/>
</dbReference>
<dbReference type="InterPro" id="IPR003439">
    <property type="entry name" value="ABC_transporter-like_ATP-bd"/>
</dbReference>
<evidence type="ECO:0000259" key="4">
    <source>
        <dbReference type="PROSITE" id="PS50893"/>
    </source>
</evidence>
<evidence type="ECO:0000256" key="1">
    <source>
        <dbReference type="ARBA" id="ARBA00022448"/>
    </source>
</evidence>
<evidence type="ECO:0000313" key="5">
    <source>
        <dbReference type="EMBL" id="NHN57075.1"/>
    </source>
</evidence>
<dbReference type="SUPFAM" id="SSF52540">
    <property type="entry name" value="P-loop containing nucleoside triphosphate hydrolases"/>
    <property type="match status" value="1"/>
</dbReference>
<dbReference type="GO" id="GO:0016887">
    <property type="term" value="F:ATP hydrolysis activity"/>
    <property type="evidence" value="ECO:0007669"/>
    <property type="project" value="InterPro"/>
</dbReference>
<dbReference type="InterPro" id="IPR027417">
    <property type="entry name" value="P-loop_NTPase"/>
</dbReference>
<dbReference type="Pfam" id="PF00005">
    <property type="entry name" value="ABC_tran"/>
    <property type="match status" value="1"/>
</dbReference>
<dbReference type="InterPro" id="IPR015854">
    <property type="entry name" value="ABC_transpr_LolD-like"/>
</dbReference>
<dbReference type="PANTHER" id="PTHR24220:SF685">
    <property type="entry name" value="ABC TRANSPORTER RELATED"/>
    <property type="match status" value="1"/>
</dbReference>
<keyword evidence="3 5" id="KW-0067">ATP-binding</keyword>
<dbReference type="PROSITE" id="PS00211">
    <property type="entry name" value="ABC_TRANSPORTER_1"/>
    <property type="match status" value="1"/>
</dbReference>
<dbReference type="Proteomes" id="UP000744769">
    <property type="component" value="Unassembled WGS sequence"/>
</dbReference>
<organism evidence="5 6">
    <name type="scientific">Metallococcus carri</name>
    <dbReference type="NCBI Taxonomy" id="1656884"/>
    <lineage>
        <taxon>Bacteria</taxon>
        <taxon>Bacillati</taxon>
        <taxon>Actinomycetota</taxon>
        <taxon>Actinomycetes</taxon>
        <taxon>Micrococcales</taxon>
        <taxon>Dermacoccaceae</taxon>
        <taxon>Metallococcus</taxon>
    </lineage>
</organism>
<gene>
    <name evidence="5" type="ORF">G9U51_14990</name>
</gene>
<dbReference type="InterPro" id="IPR017911">
    <property type="entry name" value="MacB-like_ATP-bd"/>
</dbReference>
<keyword evidence="1" id="KW-0813">Transport</keyword>
<dbReference type="GO" id="GO:0005524">
    <property type="term" value="F:ATP binding"/>
    <property type="evidence" value="ECO:0007669"/>
    <property type="project" value="UniProtKB-KW"/>
</dbReference>
<dbReference type="PROSITE" id="PS50893">
    <property type="entry name" value="ABC_TRANSPORTER_2"/>
    <property type="match status" value="1"/>
</dbReference>
<dbReference type="AlphaFoldDB" id="A0A967EB95"/>
<dbReference type="InterPro" id="IPR003593">
    <property type="entry name" value="AAA+_ATPase"/>
</dbReference>
<comment type="caution">
    <text evidence="5">The sequence shown here is derived from an EMBL/GenBank/DDBJ whole genome shotgun (WGS) entry which is preliminary data.</text>
</comment>
<evidence type="ECO:0000256" key="2">
    <source>
        <dbReference type="ARBA" id="ARBA00022741"/>
    </source>
</evidence>
<evidence type="ECO:0000313" key="6">
    <source>
        <dbReference type="Proteomes" id="UP000744769"/>
    </source>
</evidence>
<sequence>MTSTHFHPHPSTAPHRASRAVLQARGLRHAYADRLVLHGIDCDIPAGQAIALMGPSGSGKTTLLHALAGILQADAGSVTYLADRPVEVNRLGTEARAALRRKDFGLVFQSGQLLGELTAVENAALPLLLAGVAPRQAEAQAAAVLGSLGLGGLEQRRPGELSGGQQQRVAIARALTPRPAVIFADEPTGALDRRTGHEVMTVLRDAHRQIGAALVLVTHDPEMSARCDQVLHLRDGRIVGAELGAGR</sequence>
<dbReference type="InterPro" id="IPR017871">
    <property type="entry name" value="ABC_transporter-like_CS"/>
</dbReference>
<dbReference type="CDD" id="cd03255">
    <property type="entry name" value="ABC_MJ0796_LolCDE_FtsE"/>
    <property type="match status" value="1"/>
</dbReference>
<keyword evidence="2" id="KW-0547">Nucleotide-binding</keyword>